<keyword evidence="2" id="KW-1185">Reference proteome</keyword>
<accession>A0A183NJ60</accession>
<evidence type="ECO:0000313" key="2">
    <source>
        <dbReference type="Proteomes" id="UP000269396"/>
    </source>
</evidence>
<proteinExistence type="predicted"/>
<protein>
    <submittedName>
        <fullName evidence="1">Uncharacterized protein</fullName>
    </submittedName>
</protein>
<gene>
    <name evidence="1" type="ORF">SMTD_LOCUS2146</name>
</gene>
<reference evidence="1 2" key="1">
    <citation type="submission" date="2018-11" db="EMBL/GenBank/DDBJ databases">
        <authorList>
            <consortium name="Pathogen Informatics"/>
        </authorList>
    </citation>
    <scope>NUCLEOTIDE SEQUENCE [LARGE SCALE GENOMIC DNA]</scope>
    <source>
        <strain>Denwood</strain>
        <strain evidence="2">Zambia</strain>
    </source>
</reference>
<dbReference type="Proteomes" id="UP000269396">
    <property type="component" value="Unassembled WGS sequence"/>
</dbReference>
<sequence length="108" mass="12524">MASDDCRDKFETHSLRLKRSLQDLESRLCTPEEYHIRTKYAQYEASSVQFVKAIHKESLYAWSNSNSIIPRNLITTMHKNNSLLARLGYTSGNIPPDYEEVCEVDLKL</sequence>
<organism evidence="1 2">
    <name type="scientific">Schistosoma mattheei</name>
    <dbReference type="NCBI Taxonomy" id="31246"/>
    <lineage>
        <taxon>Eukaryota</taxon>
        <taxon>Metazoa</taxon>
        <taxon>Spiralia</taxon>
        <taxon>Lophotrochozoa</taxon>
        <taxon>Platyhelminthes</taxon>
        <taxon>Trematoda</taxon>
        <taxon>Digenea</taxon>
        <taxon>Strigeidida</taxon>
        <taxon>Schistosomatoidea</taxon>
        <taxon>Schistosomatidae</taxon>
        <taxon>Schistosoma</taxon>
    </lineage>
</organism>
<evidence type="ECO:0000313" key="1">
    <source>
        <dbReference type="EMBL" id="VDO84609.1"/>
    </source>
</evidence>
<dbReference type="AlphaFoldDB" id="A0A183NJ60"/>
<name>A0A183NJ60_9TREM</name>
<dbReference type="EMBL" id="UZAL01002769">
    <property type="protein sequence ID" value="VDO84609.1"/>
    <property type="molecule type" value="Genomic_DNA"/>
</dbReference>